<keyword evidence="3" id="KW-1185">Reference proteome</keyword>
<dbReference type="AlphaFoldDB" id="A0A4D9D1W6"/>
<proteinExistence type="predicted"/>
<feature type="region of interest" description="Disordered" evidence="1">
    <location>
        <begin position="30"/>
        <end position="62"/>
    </location>
</feature>
<dbReference type="Gene3D" id="1.25.40.20">
    <property type="entry name" value="Ankyrin repeat-containing domain"/>
    <property type="match status" value="1"/>
</dbReference>
<dbReference type="InterPro" id="IPR036770">
    <property type="entry name" value="Ankyrin_rpt-contain_sf"/>
</dbReference>
<gene>
    <name evidence="2" type="ORF">NSK_003369</name>
</gene>
<accession>A0A4D9D1W6</accession>
<evidence type="ECO:0000313" key="3">
    <source>
        <dbReference type="Proteomes" id="UP000355283"/>
    </source>
</evidence>
<name>A0A4D9D1W6_9STRA</name>
<protein>
    <submittedName>
        <fullName evidence="2">Uncharacterized protein</fullName>
    </submittedName>
</protein>
<dbReference type="SUPFAM" id="SSF48403">
    <property type="entry name" value="Ankyrin repeat"/>
    <property type="match status" value="1"/>
</dbReference>
<reference evidence="2 3" key="1">
    <citation type="submission" date="2019-01" db="EMBL/GenBank/DDBJ databases">
        <title>Nuclear Genome Assembly of the Microalgal Biofuel strain Nannochloropsis salina CCMP1776.</title>
        <authorList>
            <person name="Hovde B."/>
        </authorList>
    </citation>
    <scope>NUCLEOTIDE SEQUENCE [LARGE SCALE GENOMIC DNA]</scope>
    <source>
        <strain evidence="2 3">CCMP1776</strain>
    </source>
</reference>
<dbReference type="EMBL" id="SDOX01000014">
    <property type="protein sequence ID" value="TFJ85410.1"/>
    <property type="molecule type" value="Genomic_DNA"/>
</dbReference>
<evidence type="ECO:0000313" key="2">
    <source>
        <dbReference type="EMBL" id="TFJ85410.1"/>
    </source>
</evidence>
<comment type="caution">
    <text evidence="2">The sequence shown here is derived from an EMBL/GenBank/DDBJ whole genome shotgun (WGS) entry which is preliminary data.</text>
</comment>
<evidence type="ECO:0000256" key="1">
    <source>
        <dbReference type="SAM" id="MobiDB-lite"/>
    </source>
</evidence>
<organism evidence="2 3">
    <name type="scientific">Nannochloropsis salina CCMP1776</name>
    <dbReference type="NCBI Taxonomy" id="1027361"/>
    <lineage>
        <taxon>Eukaryota</taxon>
        <taxon>Sar</taxon>
        <taxon>Stramenopiles</taxon>
        <taxon>Ochrophyta</taxon>
        <taxon>Eustigmatophyceae</taxon>
        <taxon>Eustigmatales</taxon>
        <taxon>Monodopsidaceae</taxon>
        <taxon>Microchloropsis</taxon>
        <taxon>Microchloropsis salina</taxon>
    </lineage>
</organism>
<sequence>MRRYVLDFFLNHVLKWPFNKVLSVRPGALEARSRRQRRGQERTHTSSSGHLPVRTQGREGRNQTACIKKLLYKGEADPNAQDHLQHTPFMMAASFGKINSAREILRGGGSVLRGGETRALAGTVGDTEDMLVAVLA</sequence>
<dbReference type="Proteomes" id="UP000355283">
    <property type="component" value="Unassembled WGS sequence"/>
</dbReference>